<keyword evidence="3" id="KW-1185">Reference proteome</keyword>
<dbReference type="EMBL" id="JAAIUW010000008">
    <property type="protein sequence ID" value="KAF7820776.1"/>
    <property type="molecule type" value="Genomic_DNA"/>
</dbReference>
<proteinExistence type="predicted"/>
<gene>
    <name evidence="2" type="ORF">G2W53_026231</name>
</gene>
<dbReference type="AlphaFoldDB" id="A0A834WIM0"/>
<feature type="region of interest" description="Disordered" evidence="1">
    <location>
        <begin position="128"/>
        <end position="156"/>
    </location>
</feature>
<sequence>MIQAPPMPRRLKLEHQNHSGSQIQREPTCLTHLRNKSFASLFEKVSETQSQFIVRNMLSHDLRSSQAKTTPIGASKPLRFASTMGTEVLDSIAQQVFCHVIRQGFSDPMDSKIRPRFVIQNMLGLDPRSSRAKTTPIAASKPLRHDPRSSRAKTTSIGASKQLRFANTTQIDVFDSLAQQVFCLDSEIRPRFVVQNMLRHDPRSSRAKTTPIGTSKPLRFTNTTRTDAFDSLAQQVFWLVIPEGL</sequence>
<feature type="region of interest" description="Disordered" evidence="1">
    <location>
        <begin position="1"/>
        <end position="26"/>
    </location>
</feature>
<name>A0A834WIM0_9FABA</name>
<accession>A0A834WIM0</accession>
<evidence type="ECO:0000256" key="1">
    <source>
        <dbReference type="SAM" id="MobiDB-lite"/>
    </source>
</evidence>
<dbReference type="Proteomes" id="UP000634136">
    <property type="component" value="Unassembled WGS sequence"/>
</dbReference>
<protein>
    <submittedName>
        <fullName evidence="2">Uncharacterized protein</fullName>
    </submittedName>
</protein>
<organism evidence="2 3">
    <name type="scientific">Senna tora</name>
    <dbReference type="NCBI Taxonomy" id="362788"/>
    <lineage>
        <taxon>Eukaryota</taxon>
        <taxon>Viridiplantae</taxon>
        <taxon>Streptophyta</taxon>
        <taxon>Embryophyta</taxon>
        <taxon>Tracheophyta</taxon>
        <taxon>Spermatophyta</taxon>
        <taxon>Magnoliopsida</taxon>
        <taxon>eudicotyledons</taxon>
        <taxon>Gunneridae</taxon>
        <taxon>Pentapetalae</taxon>
        <taxon>rosids</taxon>
        <taxon>fabids</taxon>
        <taxon>Fabales</taxon>
        <taxon>Fabaceae</taxon>
        <taxon>Caesalpinioideae</taxon>
        <taxon>Cassia clade</taxon>
        <taxon>Senna</taxon>
    </lineage>
</organism>
<evidence type="ECO:0000313" key="3">
    <source>
        <dbReference type="Proteomes" id="UP000634136"/>
    </source>
</evidence>
<evidence type="ECO:0000313" key="2">
    <source>
        <dbReference type="EMBL" id="KAF7820776.1"/>
    </source>
</evidence>
<comment type="caution">
    <text evidence="2">The sequence shown here is derived from an EMBL/GenBank/DDBJ whole genome shotgun (WGS) entry which is preliminary data.</text>
</comment>
<reference evidence="2" key="1">
    <citation type="submission" date="2020-09" db="EMBL/GenBank/DDBJ databases">
        <title>Genome-Enabled Discovery of Anthraquinone Biosynthesis in Senna tora.</title>
        <authorList>
            <person name="Kang S.-H."/>
            <person name="Pandey R.P."/>
            <person name="Lee C.-M."/>
            <person name="Sim J.-S."/>
            <person name="Jeong J.-T."/>
            <person name="Choi B.-S."/>
            <person name="Jung M."/>
            <person name="Ginzburg D."/>
            <person name="Zhao K."/>
            <person name="Won S.Y."/>
            <person name="Oh T.-J."/>
            <person name="Yu Y."/>
            <person name="Kim N.-H."/>
            <person name="Lee O.R."/>
            <person name="Lee T.-H."/>
            <person name="Bashyal P."/>
            <person name="Kim T.-S."/>
            <person name="Lee W.-H."/>
            <person name="Kawkins C."/>
            <person name="Kim C.-K."/>
            <person name="Kim J.S."/>
            <person name="Ahn B.O."/>
            <person name="Rhee S.Y."/>
            <person name="Sohng J.K."/>
        </authorList>
    </citation>
    <scope>NUCLEOTIDE SEQUENCE</scope>
    <source>
        <tissue evidence="2">Leaf</tissue>
    </source>
</reference>